<reference evidence="2 4" key="2">
    <citation type="journal article" date="2013" name="Nature">
        <title>Insights into bilaterian evolution from three spiralian genomes.</title>
        <authorList>
            <person name="Simakov O."/>
            <person name="Marletaz F."/>
            <person name="Cho S.J."/>
            <person name="Edsinger-Gonzales E."/>
            <person name="Havlak P."/>
            <person name="Hellsten U."/>
            <person name="Kuo D.H."/>
            <person name="Larsson T."/>
            <person name="Lv J."/>
            <person name="Arendt D."/>
            <person name="Savage R."/>
            <person name="Osoegawa K."/>
            <person name="de Jong P."/>
            <person name="Grimwood J."/>
            <person name="Chapman J.A."/>
            <person name="Shapiro H."/>
            <person name="Aerts A."/>
            <person name="Otillar R.P."/>
            <person name="Terry A.Y."/>
            <person name="Boore J.L."/>
            <person name="Grigoriev I.V."/>
            <person name="Lindberg D.R."/>
            <person name="Seaver E.C."/>
            <person name="Weisblat D.A."/>
            <person name="Putnam N.H."/>
            <person name="Rokhsar D.S."/>
        </authorList>
    </citation>
    <scope>NUCLEOTIDE SEQUENCE</scope>
</reference>
<dbReference type="PANTHER" id="PTHR23227:SF67">
    <property type="entry name" value="CRANIOFACIAL DEVELOPMENT PROTEIN 2-LIKE"/>
    <property type="match status" value="1"/>
</dbReference>
<reference evidence="3" key="3">
    <citation type="submission" date="2015-06" db="UniProtKB">
        <authorList>
            <consortium name="EnsemblMetazoa"/>
        </authorList>
    </citation>
    <scope>IDENTIFICATION</scope>
</reference>
<dbReference type="InterPro" id="IPR036691">
    <property type="entry name" value="Endo/exonu/phosph_ase_sf"/>
</dbReference>
<evidence type="ECO:0000313" key="2">
    <source>
        <dbReference type="EMBL" id="ESO12190.1"/>
    </source>
</evidence>
<evidence type="ECO:0000313" key="4">
    <source>
        <dbReference type="Proteomes" id="UP000015101"/>
    </source>
</evidence>
<dbReference type="eggNOG" id="ENOG502S50V">
    <property type="taxonomic scope" value="Eukaryota"/>
</dbReference>
<keyword evidence="4" id="KW-1185">Reference proteome</keyword>
<dbReference type="STRING" id="6412.T1FXF0"/>
<dbReference type="Pfam" id="PF03372">
    <property type="entry name" value="Exo_endo_phos"/>
    <property type="match status" value="1"/>
</dbReference>
<dbReference type="Proteomes" id="UP000015101">
    <property type="component" value="Unassembled WGS sequence"/>
</dbReference>
<protein>
    <recommendedName>
        <fullName evidence="1">Endonuclease/exonuclease/phosphatase domain-containing protein</fullName>
    </recommendedName>
</protein>
<dbReference type="AlphaFoldDB" id="T1FXF0"/>
<dbReference type="EMBL" id="AMQM01000098">
    <property type="status" value="NOT_ANNOTATED_CDS"/>
    <property type="molecule type" value="Genomic_DNA"/>
</dbReference>
<proteinExistence type="predicted"/>
<accession>T1FXF0</accession>
<dbReference type="Gene3D" id="3.60.10.10">
    <property type="entry name" value="Endonuclease/exonuclease/phosphatase"/>
    <property type="match status" value="1"/>
</dbReference>
<dbReference type="CTD" id="20213498"/>
<dbReference type="EnsemblMetazoa" id="HelroT63375">
    <property type="protein sequence ID" value="HelroP63375"/>
    <property type="gene ID" value="HelroG63375"/>
</dbReference>
<name>T1FXF0_HELRO</name>
<dbReference type="PANTHER" id="PTHR23227">
    <property type="entry name" value="BUCENTAUR RELATED"/>
    <property type="match status" value="1"/>
</dbReference>
<dbReference type="GO" id="GO:0003824">
    <property type="term" value="F:catalytic activity"/>
    <property type="evidence" value="ECO:0007669"/>
    <property type="project" value="InterPro"/>
</dbReference>
<dbReference type="OrthoDB" id="6242194at2759"/>
<dbReference type="RefSeq" id="XP_009008910.1">
    <property type="nucleotide sequence ID" value="XM_009010662.1"/>
</dbReference>
<dbReference type="InParanoid" id="T1FXF0"/>
<dbReference type="EMBL" id="KB095811">
    <property type="protein sequence ID" value="ESO12190.1"/>
    <property type="molecule type" value="Genomic_DNA"/>
</dbReference>
<evidence type="ECO:0000313" key="3">
    <source>
        <dbReference type="EnsemblMetazoa" id="HelroP63375"/>
    </source>
</evidence>
<reference evidence="4" key="1">
    <citation type="submission" date="2012-12" db="EMBL/GenBank/DDBJ databases">
        <authorList>
            <person name="Hellsten U."/>
            <person name="Grimwood J."/>
            <person name="Chapman J.A."/>
            <person name="Shapiro H."/>
            <person name="Aerts A."/>
            <person name="Otillar R.P."/>
            <person name="Terry A.Y."/>
            <person name="Boore J.L."/>
            <person name="Simakov O."/>
            <person name="Marletaz F."/>
            <person name="Cho S.-J."/>
            <person name="Edsinger-Gonzales E."/>
            <person name="Havlak P."/>
            <person name="Kuo D.-H."/>
            <person name="Larsson T."/>
            <person name="Lv J."/>
            <person name="Arendt D."/>
            <person name="Savage R."/>
            <person name="Osoegawa K."/>
            <person name="de Jong P."/>
            <person name="Lindberg D.R."/>
            <person name="Seaver E.C."/>
            <person name="Weisblat D.A."/>
            <person name="Putnam N.H."/>
            <person name="Grigoriev I.V."/>
            <person name="Rokhsar D.S."/>
        </authorList>
    </citation>
    <scope>NUCLEOTIDE SEQUENCE</scope>
</reference>
<gene>
    <name evidence="3" type="primary">20213498</name>
    <name evidence="2" type="ORF">HELRODRAFT_63375</name>
</gene>
<dbReference type="InterPro" id="IPR005135">
    <property type="entry name" value="Endo/exonuclease/phosphatase"/>
</dbReference>
<evidence type="ECO:0000259" key="1">
    <source>
        <dbReference type="Pfam" id="PF03372"/>
    </source>
</evidence>
<dbReference type="InterPro" id="IPR027124">
    <property type="entry name" value="Swc5/CFDP1/2"/>
</dbReference>
<dbReference type="GeneID" id="20213498"/>
<sequence>IRLGTLNTGLLTGRSMKIVDMLERRRVDICFLQETRWKSNGVSLIGSYKLFWNGQKTAQNGVGIYILDSLAQNVLEVVRISSPLMLIKLRMGKQVFSSCAPQTGEFKNAKNDFWKTLSDAVRKTPSSGIPLICGDLNGHVGDKANEFNGVHGGFGYGSQNEDIIPGKACISQHRLLVADMIMERSRPVTNRMPTKDMETEEPYVQG</sequence>
<organism evidence="3 4">
    <name type="scientific">Helobdella robusta</name>
    <name type="common">Californian leech</name>
    <dbReference type="NCBI Taxonomy" id="6412"/>
    <lineage>
        <taxon>Eukaryota</taxon>
        <taxon>Metazoa</taxon>
        <taxon>Spiralia</taxon>
        <taxon>Lophotrochozoa</taxon>
        <taxon>Annelida</taxon>
        <taxon>Clitellata</taxon>
        <taxon>Hirudinea</taxon>
        <taxon>Rhynchobdellida</taxon>
        <taxon>Glossiphoniidae</taxon>
        <taxon>Helobdella</taxon>
    </lineage>
</organism>
<dbReference type="KEGG" id="hro:HELRODRAFT_63375"/>
<dbReference type="SUPFAM" id="SSF56219">
    <property type="entry name" value="DNase I-like"/>
    <property type="match status" value="1"/>
</dbReference>
<feature type="domain" description="Endonuclease/exonuclease/phosphatase" evidence="1">
    <location>
        <begin position="5"/>
        <end position="139"/>
    </location>
</feature>
<dbReference type="HOGENOM" id="CLU_000680_8_5_1"/>